<accession>A0A7W6PD12</accession>
<comment type="caution">
    <text evidence="1">The sequence shown here is derived from an EMBL/GenBank/DDBJ whole genome shotgun (WGS) entry which is preliminary data.</text>
</comment>
<dbReference type="AlphaFoldDB" id="A0A7W6PD12"/>
<name>A0A7W6PD12_9HYPH</name>
<sequence length="36" mass="4013">MALRSAAVVCGVREGFYGLQIWNASAFRKKPVIFLI</sequence>
<proteinExistence type="predicted"/>
<protein>
    <submittedName>
        <fullName evidence="1">Uncharacterized protein</fullName>
    </submittedName>
</protein>
<evidence type="ECO:0000313" key="2">
    <source>
        <dbReference type="Proteomes" id="UP000530571"/>
    </source>
</evidence>
<dbReference type="Proteomes" id="UP000530571">
    <property type="component" value="Unassembled WGS sequence"/>
</dbReference>
<evidence type="ECO:0000313" key="1">
    <source>
        <dbReference type="EMBL" id="MBB4123957.1"/>
    </source>
</evidence>
<keyword evidence="2" id="KW-1185">Reference proteome</keyword>
<gene>
    <name evidence="1" type="ORF">GGR30_003906</name>
</gene>
<dbReference type="EMBL" id="JACIDZ010000015">
    <property type="protein sequence ID" value="MBB4123957.1"/>
    <property type="molecule type" value="Genomic_DNA"/>
</dbReference>
<reference evidence="1 2" key="1">
    <citation type="submission" date="2020-08" db="EMBL/GenBank/DDBJ databases">
        <title>Genomic Encyclopedia of Type Strains, Phase IV (KMG-IV): sequencing the most valuable type-strain genomes for metagenomic binning, comparative biology and taxonomic classification.</title>
        <authorList>
            <person name="Goeker M."/>
        </authorList>
    </citation>
    <scope>NUCLEOTIDE SEQUENCE [LARGE SCALE GENOMIC DNA]</scope>
    <source>
        <strain evidence="1 2">DSM 28101</strain>
    </source>
</reference>
<organism evidence="1 2">
    <name type="scientific">Martelella radicis</name>
    <dbReference type="NCBI Taxonomy" id="1397476"/>
    <lineage>
        <taxon>Bacteria</taxon>
        <taxon>Pseudomonadati</taxon>
        <taxon>Pseudomonadota</taxon>
        <taxon>Alphaproteobacteria</taxon>
        <taxon>Hyphomicrobiales</taxon>
        <taxon>Aurantimonadaceae</taxon>
        <taxon>Martelella</taxon>
    </lineage>
</organism>